<evidence type="ECO:0000256" key="5">
    <source>
        <dbReference type="ARBA" id="ARBA00022798"/>
    </source>
</evidence>
<dbReference type="InterPro" id="IPR018483">
    <property type="entry name" value="Carb_kinase_FGGY_CS"/>
</dbReference>
<evidence type="ECO:0000313" key="12">
    <source>
        <dbReference type="Proteomes" id="UP000316167"/>
    </source>
</evidence>
<keyword evidence="12" id="KW-1185">Reference proteome</keyword>
<dbReference type="Pfam" id="PF02782">
    <property type="entry name" value="FGGY_C"/>
    <property type="match status" value="1"/>
</dbReference>
<dbReference type="GO" id="GO:0005524">
    <property type="term" value="F:ATP binding"/>
    <property type="evidence" value="ECO:0007669"/>
    <property type="project" value="UniProtKB-KW"/>
</dbReference>
<dbReference type="InterPro" id="IPR018484">
    <property type="entry name" value="FGGY_N"/>
</dbReference>
<evidence type="ECO:0000256" key="3">
    <source>
        <dbReference type="ARBA" id="ARBA00022741"/>
    </source>
</evidence>
<gene>
    <name evidence="11" type="ORF">IQ13_0280</name>
</gene>
<dbReference type="PIRSF" id="PIRSF000538">
    <property type="entry name" value="GlpK"/>
    <property type="match status" value="1"/>
</dbReference>
<name>A0A562SVC0_9BACT</name>
<dbReference type="CDD" id="cd07769">
    <property type="entry name" value="ASKHA_NBD_FGGY_GK"/>
    <property type="match status" value="1"/>
</dbReference>
<dbReference type="InterPro" id="IPR018485">
    <property type="entry name" value="FGGY_C"/>
</dbReference>
<dbReference type="FunFam" id="3.30.420.40:FF:000008">
    <property type="entry name" value="Glycerol kinase"/>
    <property type="match status" value="1"/>
</dbReference>
<dbReference type="AlphaFoldDB" id="A0A562SVC0"/>
<evidence type="ECO:0000313" key="11">
    <source>
        <dbReference type="EMBL" id="TWI85123.1"/>
    </source>
</evidence>
<dbReference type="GO" id="GO:0004370">
    <property type="term" value="F:glycerol kinase activity"/>
    <property type="evidence" value="ECO:0007669"/>
    <property type="project" value="TreeGrafter"/>
</dbReference>
<comment type="similarity">
    <text evidence="1 8">Belongs to the FGGY kinase family.</text>
</comment>
<protein>
    <recommendedName>
        <fullName evidence="7">ATP:glycerol 3-phosphotransferase</fullName>
    </recommendedName>
</protein>
<keyword evidence="6" id="KW-0067">ATP-binding</keyword>
<reference evidence="11 12" key="1">
    <citation type="journal article" date="2015" name="Stand. Genomic Sci.">
        <title>Genomic Encyclopedia of Bacterial and Archaeal Type Strains, Phase III: the genomes of soil and plant-associated and newly described type strains.</title>
        <authorList>
            <person name="Whitman W.B."/>
            <person name="Woyke T."/>
            <person name="Klenk H.P."/>
            <person name="Zhou Y."/>
            <person name="Lilburn T.G."/>
            <person name="Beck B.J."/>
            <person name="De Vos P."/>
            <person name="Vandamme P."/>
            <person name="Eisen J.A."/>
            <person name="Garrity G."/>
            <person name="Hugenholtz P."/>
            <person name="Kyrpides N.C."/>
        </authorList>
    </citation>
    <scope>NUCLEOTIDE SEQUENCE [LARGE SCALE GENOMIC DNA]</scope>
    <source>
        <strain evidence="11 12">CGMCC 1.7271</strain>
    </source>
</reference>
<feature type="domain" description="Carbohydrate kinase FGGY C-terminal" evidence="10">
    <location>
        <begin position="262"/>
        <end position="448"/>
    </location>
</feature>
<dbReference type="PROSITE" id="PS00933">
    <property type="entry name" value="FGGY_KINASES_1"/>
    <property type="match status" value="1"/>
</dbReference>
<comment type="caution">
    <text evidence="11">The sequence shown here is derived from an EMBL/GenBank/DDBJ whole genome shotgun (WGS) entry which is preliminary data.</text>
</comment>
<evidence type="ECO:0000256" key="7">
    <source>
        <dbReference type="ARBA" id="ARBA00043149"/>
    </source>
</evidence>
<dbReference type="PANTHER" id="PTHR10196">
    <property type="entry name" value="SUGAR KINASE"/>
    <property type="match status" value="1"/>
</dbReference>
<dbReference type="Pfam" id="PF00370">
    <property type="entry name" value="FGGY_N"/>
    <property type="match status" value="1"/>
</dbReference>
<keyword evidence="4 8" id="KW-0418">Kinase</keyword>
<evidence type="ECO:0000256" key="2">
    <source>
        <dbReference type="ARBA" id="ARBA00022679"/>
    </source>
</evidence>
<accession>A0A562SVC0</accession>
<dbReference type="PANTHER" id="PTHR10196:SF69">
    <property type="entry name" value="GLYCEROL KINASE"/>
    <property type="match status" value="1"/>
</dbReference>
<evidence type="ECO:0000256" key="8">
    <source>
        <dbReference type="RuleBase" id="RU003733"/>
    </source>
</evidence>
<evidence type="ECO:0000259" key="10">
    <source>
        <dbReference type="Pfam" id="PF02782"/>
    </source>
</evidence>
<proteinExistence type="inferred from homology"/>
<dbReference type="PROSITE" id="PS00445">
    <property type="entry name" value="FGGY_KINASES_2"/>
    <property type="match status" value="1"/>
</dbReference>
<evidence type="ECO:0000256" key="6">
    <source>
        <dbReference type="ARBA" id="ARBA00022840"/>
    </source>
</evidence>
<dbReference type="Proteomes" id="UP000316167">
    <property type="component" value="Unassembled WGS sequence"/>
</dbReference>
<dbReference type="EMBL" id="VLLE01000002">
    <property type="protein sequence ID" value="TWI85123.1"/>
    <property type="molecule type" value="Genomic_DNA"/>
</dbReference>
<evidence type="ECO:0000259" key="9">
    <source>
        <dbReference type="Pfam" id="PF00370"/>
    </source>
</evidence>
<evidence type="ECO:0000256" key="1">
    <source>
        <dbReference type="ARBA" id="ARBA00009156"/>
    </source>
</evidence>
<dbReference type="InterPro" id="IPR043129">
    <property type="entry name" value="ATPase_NBD"/>
</dbReference>
<feature type="domain" description="Carbohydrate kinase FGGY N-terminal" evidence="9">
    <location>
        <begin position="4"/>
        <end position="252"/>
    </location>
</feature>
<sequence>MKFILAIDQGTSSTKSLIFDEQGQAVAKGSENLHTHYFGDGFVEQEPEVIYQNVLASVAKCLQDFTGKGHETTAITGIGISNQRETFVVWDKSGKPLHNAVVWQCKRSVQICEELKQQGLSQLVNAKTGLVIDPYFSATKLIWLNQNNEAVKNAIAKGEACFGTVDTWLLYKMTNGKSYATDYTNASRTLLFNLHSLEWDEELINAFGLTGIQLPEVESSAAVFGETTLGGLFAQPVPVAAMIGDSHAAAFGEGCFEAGTAKATLGTGCSILMNIGDKPVQSKNGMVTTICWSIDGRIDYALEGVIVSCGATIEWLKNELSLFGDSKETEAMATAVADNGGVYLIPAFSGLGSPHWQMDRKASIEGISFGTTKNHIVRAALESIPYQIKDVMSAMQADATVNLKSININGGISGNRFVMQMIADLLQINITRSAVADASALGAAFLAGLGTGLFNGLDRLKASIAVDTTYQPNAETKLQDFYQQWQTIIQHS</sequence>
<dbReference type="RefSeq" id="WP_199758147.1">
    <property type="nucleotide sequence ID" value="NZ_VLLE01000002.1"/>
</dbReference>
<keyword evidence="5" id="KW-0319">Glycerol metabolism</keyword>
<dbReference type="GO" id="GO:0005829">
    <property type="term" value="C:cytosol"/>
    <property type="evidence" value="ECO:0007669"/>
    <property type="project" value="TreeGrafter"/>
</dbReference>
<dbReference type="Gene3D" id="3.30.420.40">
    <property type="match status" value="2"/>
</dbReference>
<dbReference type="InterPro" id="IPR000577">
    <property type="entry name" value="Carb_kinase_FGGY"/>
</dbReference>
<organism evidence="11 12">
    <name type="scientific">Lacibacter cauensis</name>
    <dbReference type="NCBI Taxonomy" id="510947"/>
    <lineage>
        <taxon>Bacteria</taxon>
        <taxon>Pseudomonadati</taxon>
        <taxon>Bacteroidota</taxon>
        <taxon>Chitinophagia</taxon>
        <taxon>Chitinophagales</taxon>
        <taxon>Chitinophagaceae</taxon>
        <taxon>Lacibacter</taxon>
    </lineage>
</organism>
<dbReference type="NCBIfam" id="NF000756">
    <property type="entry name" value="PRK00047.1"/>
    <property type="match status" value="1"/>
</dbReference>
<dbReference type="SUPFAM" id="SSF53067">
    <property type="entry name" value="Actin-like ATPase domain"/>
    <property type="match status" value="2"/>
</dbReference>
<keyword evidence="2 8" id="KW-0808">Transferase</keyword>
<evidence type="ECO:0000256" key="4">
    <source>
        <dbReference type="ARBA" id="ARBA00022777"/>
    </source>
</evidence>
<dbReference type="GO" id="GO:0019563">
    <property type="term" value="P:glycerol catabolic process"/>
    <property type="evidence" value="ECO:0007669"/>
    <property type="project" value="TreeGrafter"/>
</dbReference>
<keyword evidence="3" id="KW-0547">Nucleotide-binding</keyword>